<dbReference type="AlphaFoldDB" id="A0A0X8H041"/>
<gene>
    <name evidence="5" type="ORF">AOC36_06235</name>
</gene>
<dbReference type="Pfam" id="PF00578">
    <property type="entry name" value="AhpC-TSA"/>
    <property type="match status" value="1"/>
</dbReference>
<dbReference type="OrthoDB" id="9781543at2"/>
<protein>
    <recommendedName>
        <fullName evidence="4">Alkyl hydroperoxide reductase subunit C/ Thiol specific antioxidant domain-containing protein</fullName>
    </recommendedName>
</protein>
<accession>A0A0X8H041</accession>
<keyword evidence="3" id="KW-0676">Redox-active center</keyword>
<dbReference type="SUPFAM" id="SSF52833">
    <property type="entry name" value="Thioredoxin-like"/>
    <property type="match status" value="1"/>
</dbReference>
<dbReference type="InterPro" id="IPR050455">
    <property type="entry name" value="Tpx_Peroxidase_subfamily"/>
</dbReference>
<dbReference type="STRING" id="1514105.AOC36_06235"/>
<dbReference type="PANTHER" id="PTHR43110">
    <property type="entry name" value="THIOL PEROXIDASE"/>
    <property type="match status" value="1"/>
</dbReference>
<keyword evidence="1" id="KW-0575">Peroxidase</keyword>
<dbReference type="InterPro" id="IPR036249">
    <property type="entry name" value="Thioredoxin-like_sf"/>
</dbReference>
<reference evidence="5 6" key="1">
    <citation type="submission" date="2015-10" db="EMBL/GenBank/DDBJ databases">
        <title>Erysipelothrix larvae sp. LV19 isolated from the larval gut of the rhinoceros beetle, Trypoxylus dichotomus.</title>
        <authorList>
            <person name="Lim S."/>
            <person name="Kim B.-C."/>
        </authorList>
    </citation>
    <scope>NUCLEOTIDE SEQUENCE [LARGE SCALE GENOMIC DNA]</scope>
    <source>
        <strain evidence="5 6">LV19</strain>
    </source>
</reference>
<evidence type="ECO:0000313" key="5">
    <source>
        <dbReference type="EMBL" id="AMC93596.1"/>
    </source>
</evidence>
<evidence type="ECO:0000259" key="4">
    <source>
        <dbReference type="Pfam" id="PF00578"/>
    </source>
</evidence>
<evidence type="ECO:0000256" key="1">
    <source>
        <dbReference type="ARBA" id="ARBA00022559"/>
    </source>
</evidence>
<keyword evidence="1" id="KW-0560">Oxidoreductase</keyword>
<keyword evidence="6" id="KW-1185">Reference proteome</keyword>
<dbReference type="RefSeq" id="WP_067632526.1">
    <property type="nucleotide sequence ID" value="NZ_CP013213.1"/>
</dbReference>
<dbReference type="EMBL" id="CP013213">
    <property type="protein sequence ID" value="AMC93596.1"/>
    <property type="molecule type" value="Genomic_DNA"/>
</dbReference>
<name>A0A0X8H041_9FIRM</name>
<keyword evidence="2" id="KW-0049">Antioxidant</keyword>
<dbReference type="GO" id="GO:0004601">
    <property type="term" value="F:peroxidase activity"/>
    <property type="evidence" value="ECO:0007669"/>
    <property type="project" value="UniProtKB-KW"/>
</dbReference>
<evidence type="ECO:0000313" key="6">
    <source>
        <dbReference type="Proteomes" id="UP000063781"/>
    </source>
</evidence>
<dbReference type="Gene3D" id="3.40.30.10">
    <property type="entry name" value="Glutaredoxin"/>
    <property type="match status" value="1"/>
</dbReference>
<dbReference type="KEGG" id="erl:AOC36_06235"/>
<proteinExistence type="predicted"/>
<dbReference type="PANTHER" id="PTHR43110:SF1">
    <property type="entry name" value="THIOL PEROXIDASE"/>
    <property type="match status" value="1"/>
</dbReference>
<feature type="domain" description="Alkyl hydroperoxide reductase subunit C/ Thiol specific antioxidant" evidence="4">
    <location>
        <begin position="24"/>
        <end position="142"/>
    </location>
</feature>
<sequence length="165" mass="18871">MKEPNKTEIFKIQLKLQKEPLEMGAQIPGLQSLMIDDKPLDTTQLDAPYILISTFPGINTKVCSLQTQHMVKYCEEHGIYLLNISTDSYEACNKWCLAQNKDINFYSDPVGIYLQKLGLYIPLLKKAARAVLLFNKEHKLVYREVVNPMTHEPSVQLLDAFIKGQ</sequence>
<organism evidence="5 6">
    <name type="scientific">Erysipelothrix larvae</name>
    <dbReference type="NCBI Taxonomy" id="1514105"/>
    <lineage>
        <taxon>Bacteria</taxon>
        <taxon>Bacillati</taxon>
        <taxon>Bacillota</taxon>
        <taxon>Erysipelotrichia</taxon>
        <taxon>Erysipelotrichales</taxon>
        <taxon>Erysipelotrichaceae</taxon>
        <taxon>Erysipelothrix</taxon>
    </lineage>
</organism>
<evidence type="ECO:0000256" key="2">
    <source>
        <dbReference type="ARBA" id="ARBA00022862"/>
    </source>
</evidence>
<evidence type="ECO:0000256" key="3">
    <source>
        <dbReference type="ARBA" id="ARBA00023284"/>
    </source>
</evidence>
<dbReference type="InterPro" id="IPR000866">
    <property type="entry name" value="AhpC/TSA"/>
</dbReference>
<dbReference type="Proteomes" id="UP000063781">
    <property type="component" value="Chromosome"/>
</dbReference>